<proteinExistence type="predicted"/>
<dbReference type="AlphaFoldDB" id="A0A5B7JS86"/>
<keyword evidence="2" id="KW-1185">Reference proteome</keyword>
<evidence type="ECO:0000313" key="1">
    <source>
        <dbReference type="EMBL" id="MPC97313.1"/>
    </source>
</evidence>
<dbReference type="Proteomes" id="UP000324222">
    <property type="component" value="Unassembled WGS sequence"/>
</dbReference>
<comment type="caution">
    <text evidence="1">The sequence shown here is derived from an EMBL/GenBank/DDBJ whole genome shotgun (WGS) entry which is preliminary data.</text>
</comment>
<name>A0A5B7JS86_PORTR</name>
<sequence length="117" mass="12917">MSASTGKLAIIPPSVVTLYDELVSRVTWKPFTFECLVSEQVKATDGELLTKQRSRYLLYLPPPSVLPVKEADVDNVIIGVISHRPTCSDVQYVEPGLFSCPAPTTQQDEEASFRCSL</sequence>
<protein>
    <submittedName>
        <fullName evidence="1">Uncharacterized protein</fullName>
    </submittedName>
</protein>
<gene>
    <name evidence="1" type="ORF">E2C01_092624</name>
</gene>
<reference evidence="1 2" key="1">
    <citation type="submission" date="2019-05" db="EMBL/GenBank/DDBJ databases">
        <title>Another draft genome of Portunus trituberculatus and its Hox gene families provides insights of decapod evolution.</title>
        <authorList>
            <person name="Jeong J.-H."/>
            <person name="Song I."/>
            <person name="Kim S."/>
            <person name="Choi T."/>
            <person name="Kim D."/>
            <person name="Ryu S."/>
            <person name="Kim W."/>
        </authorList>
    </citation>
    <scope>NUCLEOTIDE SEQUENCE [LARGE SCALE GENOMIC DNA]</scope>
    <source>
        <tissue evidence="1">Muscle</tissue>
    </source>
</reference>
<organism evidence="1 2">
    <name type="scientific">Portunus trituberculatus</name>
    <name type="common">Swimming crab</name>
    <name type="synonym">Neptunus trituberculatus</name>
    <dbReference type="NCBI Taxonomy" id="210409"/>
    <lineage>
        <taxon>Eukaryota</taxon>
        <taxon>Metazoa</taxon>
        <taxon>Ecdysozoa</taxon>
        <taxon>Arthropoda</taxon>
        <taxon>Crustacea</taxon>
        <taxon>Multicrustacea</taxon>
        <taxon>Malacostraca</taxon>
        <taxon>Eumalacostraca</taxon>
        <taxon>Eucarida</taxon>
        <taxon>Decapoda</taxon>
        <taxon>Pleocyemata</taxon>
        <taxon>Brachyura</taxon>
        <taxon>Eubrachyura</taxon>
        <taxon>Portunoidea</taxon>
        <taxon>Portunidae</taxon>
        <taxon>Portuninae</taxon>
        <taxon>Portunus</taxon>
    </lineage>
</organism>
<dbReference type="EMBL" id="VSRR010109401">
    <property type="protein sequence ID" value="MPC97313.1"/>
    <property type="molecule type" value="Genomic_DNA"/>
</dbReference>
<accession>A0A5B7JS86</accession>
<evidence type="ECO:0000313" key="2">
    <source>
        <dbReference type="Proteomes" id="UP000324222"/>
    </source>
</evidence>